<gene>
    <name evidence="1" type="ORF">KDH_26520</name>
</gene>
<comment type="caution">
    <text evidence="1">The sequence shown here is derived from an EMBL/GenBank/DDBJ whole genome shotgun (WGS) entry which is preliminary data.</text>
</comment>
<organism evidence="1 2">
    <name type="scientific">Dictyobacter halimunensis</name>
    <dbReference type="NCBI Taxonomy" id="3026934"/>
    <lineage>
        <taxon>Bacteria</taxon>
        <taxon>Bacillati</taxon>
        <taxon>Chloroflexota</taxon>
        <taxon>Ktedonobacteria</taxon>
        <taxon>Ktedonobacterales</taxon>
        <taxon>Dictyobacteraceae</taxon>
        <taxon>Dictyobacter</taxon>
    </lineage>
</organism>
<evidence type="ECO:0000313" key="1">
    <source>
        <dbReference type="EMBL" id="GLV55808.1"/>
    </source>
</evidence>
<sequence>MGSSMSVCIAREDVTPEEVRAFVLGMGGYGDENPNVSSLMSSAQGYIMIFPEAEVIPVLREDHPKDFHYVCTALPGEPQSAITIDIGSHGDSHVFAFSFAYACMEKWRSSVLYFDESDPVVLTRQMIADIIRNKGAYKSQPFSFE</sequence>
<protein>
    <submittedName>
        <fullName evidence="1">Uncharacterized protein</fullName>
    </submittedName>
</protein>
<keyword evidence="2" id="KW-1185">Reference proteome</keyword>
<proteinExistence type="predicted"/>
<dbReference type="RefSeq" id="WP_338250498.1">
    <property type="nucleotide sequence ID" value="NZ_BSRI01000001.1"/>
</dbReference>
<dbReference type="Proteomes" id="UP001344906">
    <property type="component" value="Unassembled WGS sequence"/>
</dbReference>
<evidence type="ECO:0000313" key="2">
    <source>
        <dbReference type="Proteomes" id="UP001344906"/>
    </source>
</evidence>
<name>A0ABQ6FQF4_9CHLR</name>
<reference evidence="1 2" key="1">
    <citation type="submission" date="2023-02" db="EMBL/GenBank/DDBJ databases">
        <title>Dictyobacter halimunensis sp. nov., a new member of the class Ktedonobacteria from forest soil in a geothermal area.</title>
        <authorList>
            <person name="Rachmania M.K."/>
            <person name="Ningsih F."/>
            <person name="Sakai Y."/>
            <person name="Yabe S."/>
            <person name="Yokota A."/>
            <person name="Sjamsuridzal W."/>
        </authorList>
    </citation>
    <scope>NUCLEOTIDE SEQUENCE [LARGE SCALE GENOMIC DNA]</scope>
    <source>
        <strain evidence="1 2">S3.2.2.5</strain>
    </source>
</reference>
<dbReference type="EMBL" id="BSRI01000001">
    <property type="protein sequence ID" value="GLV55808.1"/>
    <property type="molecule type" value="Genomic_DNA"/>
</dbReference>
<accession>A0ABQ6FQF4</accession>